<dbReference type="InterPro" id="IPR003719">
    <property type="entry name" value="Phenazine_PhzF-like"/>
</dbReference>
<dbReference type="Gene3D" id="3.10.310.10">
    <property type="entry name" value="Diaminopimelate Epimerase, Chain A, domain 1"/>
    <property type="match status" value="2"/>
</dbReference>
<dbReference type="OrthoDB" id="9788221at2"/>
<comment type="similarity">
    <text evidence="1">Belongs to the PhzF family.</text>
</comment>
<dbReference type="PANTHER" id="PTHR13774:SF17">
    <property type="entry name" value="PHENAZINE BIOSYNTHESIS-LIKE DOMAIN-CONTAINING PROTEIN"/>
    <property type="match status" value="1"/>
</dbReference>
<dbReference type="Proteomes" id="UP000326202">
    <property type="component" value="Chromosome"/>
</dbReference>
<dbReference type="EMBL" id="CP042906">
    <property type="protein sequence ID" value="QEX15756.1"/>
    <property type="molecule type" value="Genomic_DNA"/>
</dbReference>
<keyword evidence="2 3" id="KW-0413">Isomerase</keyword>
<organism evidence="3 4">
    <name type="scientific">Hypericibacter terrae</name>
    <dbReference type="NCBI Taxonomy" id="2602015"/>
    <lineage>
        <taxon>Bacteria</taxon>
        <taxon>Pseudomonadati</taxon>
        <taxon>Pseudomonadota</taxon>
        <taxon>Alphaproteobacteria</taxon>
        <taxon>Rhodospirillales</taxon>
        <taxon>Dongiaceae</taxon>
        <taxon>Hypericibacter</taxon>
    </lineage>
</organism>
<dbReference type="SUPFAM" id="SSF54506">
    <property type="entry name" value="Diaminopimelate epimerase-like"/>
    <property type="match status" value="1"/>
</dbReference>
<reference evidence="3 4" key="1">
    <citation type="submission" date="2019-08" db="EMBL/GenBank/DDBJ databases">
        <title>Hyperibacter terrae gen. nov., sp. nov. and Hyperibacter viscosus sp. nov., two new members in the family Rhodospirillaceae isolated from the rhizosphere of Hypericum perforatum.</title>
        <authorList>
            <person name="Noviana Z."/>
        </authorList>
    </citation>
    <scope>NUCLEOTIDE SEQUENCE [LARGE SCALE GENOMIC DNA]</scope>
    <source>
        <strain evidence="3 4">R5913</strain>
    </source>
</reference>
<evidence type="ECO:0000256" key="1">
    <source>
        <dbReference type="ARBA" id="ARBA00008270"/>
    </source>
</evidence>
<evidence type="ECO:0000256" key="2">
    <source>
        <dbReference type="ARBA" id="ARBA00023235"/>
    </source>
</evidence>
<gene>
    <name evidence="3" type="ORF">FRZ44_10430</name>
</gene>
<dbReference type="RefSeq" id="WP_151176180.1">
    <property type="nucleotide sequence ID" value="NZ_CP042906.1"/>
</dbReference>
<dbReference type="GO" id="GO:0016853">
    <property type="term" value="F:isomerase activity"/>
    <property type="evidence" value="ECO:0007669"/>
    <property type="project" value="UniProtKB-KW"/>
</dbReference>
<proteinExistence type="inferred from homology"/>
<evidence type="ECO:0000313" key="3">
    <source>
        <dbReference type="EMBL" id="QEX15756.1"/>
    </source>
</evidence>
<keyword evidence="4" id="KW-1185">Reference proteome</keyword>
<dbReference type="Pfam" id="PF02567">
    <property type="entry name" value="PhzC-PhzF"/>
    <property type="match status" value="1"/>
</dbReference>
<dbReference type="AlphaFoldDB" id="A0A5J6MLY8"/>
<sequence>MASKANLFQVVTFATDARHGNPAFVLSGARDASDQVLTTACAILRTDIVAVLGEPSGLDTPLRFFTTAGPHAGAGHATLAAAHVVLRAEPAAGKGPPPRSVIFHLANGDSRAAHIEGNRISIDFPVMPGSRIDRVEEMAAALGARPLETWVAPFGYVAIFEDPAVIARLRPDLARVSAFDRNAVIATAPGDSESDIVIRVFAPKVGLPEDPVCGTAHRIIVPYWAERRGKKRIHSRHLSPRGGDLWCEDKGELVAIAGESSLVIDGTIRLPDE</sequence>
<name>A0A5J6MLY8_9PROT</name>
<dbReference type="GO" id="GO:0005737">
    <property type="term" value="C:cytoplasm"/>
    <property type="evidence" value="ECO:0007669"/>
    <property type="project" value="TreeGrafter"/>
</dbReference>
<dbReference type="KEGG" id="htq:FRZ44_10430"/>
<accession>A0A5J6MLY8</accession>
<dbReference type="PANTHER" id="PTHR13774">
    <property type="entry name" value="PHENAZINE BIOSYNTHESIS PROTEIN"/>
    <property type="match status" value="1"/>
</dbReference>
<evidence type="ECO:0000313" key="4">
    <source>
        <dbReference type="Proteomes" id="UP000326202"/>
    </source>
</evidence>
<protein>
    <submittedName>
        <fullName evidence="3">Putative isomerase</fullName>
    </submittedName>
</protein>
<dbReference type="PIRSF" id="PIRSF016184">
    <property type="entry name" value="PhzC_PhzF"/>
    <property type="match status" value="1"/>
</dbReference>